<organism evidence="1 2">
    <name type="scientific">Nonlabens xylanidelens</name>
    <dbReference type="NCBI Taxonomy" id="191564"/>
    <lineage>
        <taxon>Bacteria</taxon>
        <taxon>Pseudomonadati</taxon>
        <taxon>Bacteroidota</taxon>
        <taxon>Flavobacteriia</taxon>
        <taxon>Flavobacteriales</taxon>
        <taxon>Flavobacteriaceae</taxon>
        <taxon>Nonlabens</taxon>
    </lineage>
</organism>
<dbReference type="Proteomes" id="UP000239002">
    <property type="component" value="Unassembled WGS sequence"/>
</dbReference>
<name>A0A2S6INI4_9FLAO</name>
<evidence type="ECO:0000313" key="1">
    <source>
        <dbReference type="EMBL" id="PPK95731.1"/>
    </source>
</evidence>
<keyword evidence="2" id="KW-1185">Reference proteome</keyword>
<sequence length="147" mass="17441">MKTYLTLIFLAISFISIGQKSPKEIVSTFFTEYKNEGSSKALDHLYSNNEWISRSTDAITKLKQQVENLDEDYVGKYYGYELIVEKRLSDSFVLMSYLVKFDRQPVRFTFQFYKPDNEWRTHSFKFDGAIDEEIEESAKVYYLELNK</sequence>
<gene>
    <name evidence="1" type="ORF">LY01_01324</name>
</gene>
<dbReference type="OrthoDB" id="1367364at2"/>
<dbReference type="RefSeq" id="WP_104515023.1">
    <property type="nucleotide sequence ID" value="NZ_MQVW01000002.1"/>
</dbReference>
<evidence type="ECO:0008006" key="3">
    <source>
        <dbReference type="Google" id="ProtNLM"/>
    </source>
</evidence>
<comment type="caution">
    <text evidence="1">The sequence shown here is derived from an EMBL/GenBank/DDBJ whole genome shotgun (WGS) entry which is preliminary data.</text>
</comment>
<proteinExistence type="predicted"/>
<protein>
    <recommendedName>
        <fullName evidence="3">DUF3887 domain-containing protein</fullName>
    </recommendedName>
</protein>
<reference evidence="1 2" key="1">
    <citation type="submission" date="2018-02" db="EMBL/GenBank/DDBJ databases">
        <title>Genomic Encyclopedia of Archaeal and Bacterial Type Strains, Phase II (KMG-II): from individual species to whole genera.</title>
        <authorList>
            <person name="Goeker M."/>
        </authorList>
    </citation>
    <scope>NUCLEOTIDE SEQUENCE [LARGE SCALE GENOMIC DNA]</scope>
    <source>
        <strain evidence="1 2">DSM 16809</strain>
    </source>
</reference>
<accession>A0A2S6INI4</accession>
<dbReference type="AlphaFoldDB" id="A0A2S6INI4"/>
<dbReference type="EMBL" id="PTJE01000002">
    <property type="protein sequence ID" value="PPK95731.1"/>
    <property type="molecule type" value="Genomic_DNA"/>
</dbReference>
<evidence type="ECO:0000313" key="2">
    <source>
        <dbReference type="Proteomes" id="UP000239002"/>
    </source>
</evidence>